<proteinExistence type="predicted"/>
<dbReference type="AlphaFoldDB" id="A0A0B7FJM2"/>
<protein>
    <submittedName>
        <fullName evidence="1">Uncharacterized protein</fullName>
    </submittedName>
</protein>
<gene>
    <name evidence="1" type="ORF">RSOLAG1IB_07763</name>
</gene>
<sequence length="154" mass="16682">MSTNIMGMKGSFMLADPQGTPSWYKCSLTNALRTVAQKSKSVLPPDVYATIEEAAGRTYIHESYINDAYIANPGQPIHPDLSFVHAGYKASLGNLLSVVGQPGFEGSSRGKICYAINQCLQDILTLVRSKGNDVGRLFKDPEMSRLLANLASVL</sequence>
<evidence type="ECO:0000313" key="2">
    <source>
        <dbReference type="Proteomes" id="UP000059188"/>
    </source>
</evidence>
<dbReference type="Proteomes" id="UP000059188">
    <property type="component" value="Unassembled WGS sequence"/>
</dbReference>
<dbReference type="OrthoDB" id="3175130at2759"/>
<reference evidence="1 2" key="1">
    <citation type="submission" date="2014-11" db="EMBL/GenBank/DDBJ databases">
        <authorList>
            <person name="Wibberg Daniel"/>
        </authorList>
    </citation>
    <scope>NUCLEOTIDE SEQUENCE [LARGE SCALE GENOMIC DNA]</scope>
    <source>
        <strain evidence="1">Rhizoctonia solani AG1-IB 7/3/14</strain>
    </source>
</reference>
<keyword evidence="2" id="KW-1185">Reference proteome</keyword>
<evidence type="ECO:0000313" key="1">
    <source>
        <dbReference type="EMBL" id="CEL56377.1"/>
    </source>
</evidence>
<dbReference type="EMBL" id="LN679121">
    <property type="protein sequence ID" value="CEL56377.1"/>
    <property type="molecule type" value="Genomic_DNA"/>
</dbReference>
<name>A0A0B7FJM2_THACB</name>
<organism evidence="1 2">
    <name type="scientific">Thanatephorus cucumeris (strain AG1-IB / isolate 7/3/14)</name>
    <name type="common">Lettuce bottom rot fungus</name>
    <name type="synonym">Rhizoctonia solani</name>
    <dbReference type="NCBI Taxonomy" id="1108050"/>
    <lineage>
        <taxon>Eukaryota</taxon>
        <taxon>Fungi</taxon>
        <taxon>Dikarya</taxon>
        <taxon>Basidiomycota</taxon>
        <taxon>Agaricomycotina</taxon>
        <taxon>Agaricomycetes</taxon>
        <taxon>Cantharellales</taxon>
        <taxon>Ceratobasidiaceae</taxon>
        <taxon>Rhizoctonia</taxon>
        <taxon>Rhizoctonia solani AG-1</taxon>
    </lineage>
</organism>
<accession>A0A0B7FJM2</accession>